<accession>A0A5N0V3A7</accession>
<dbReference type="EMBL" id="VMNW02000029">
    <property type="protein sequence ID" value="KAA9159412.1"/>
    <property type="molecule type" value="Genomic_DNA"/>
</dbReference>
<proteinExistence type="predicted"/>
<reference evidence="9" key="1">
    <citation type="submission" date="2019-09" db="EMBL/GenBank/DDBJ databases">
        <authorList>
            <person name="Teo W.F.A."/>
            <person name="Duangmal K."/>
        </authorList>
    </citation>
    <scope>NUCLEOTIDE SEQUENCE [LARGE SCALE GENOMIC DNA]</scope>
    <source>
        <strain evidence="9">K81G1</strain>
    </source>
</reference>
<comment type="subcellular location">
    <subcellularLocation>
        <location evidence="1">Cell membrane</location>
        <topology evidence="1">Multi-pass membrane protein</topology>
    </subcellularLocation>
</comment>
<evidence type="ECO:0000256" key="4">
    <source>
        <dbReference type="ARBA" id="ARBA00022692"/>
    </source>
</evidence>
<evidence type="ECO:0000256" key="7">
    <source>
        <dbReference type="SAM" id="Phobius"/>
    </source>
</evidence>
<feature type="transmembrane region" description="Helical" evidence="7">
    <location>
        <begin position="238"/>
        <end position="260"/>
    </location>
</feature>
<dbReference type="RefSeq" id="WP_144747422.1">
    <property type="nucleotide sequence ID" value="NZ_VMNW02000029.1"/>
</dbReference>
<dbReference type="InterPro" id="IPR005829">
    <property type="entry name" value="Sugar_transporter_CS"/>
</dbReference>
<feature type="transmembrane region" description="Helical" evidence="7">
    <location>
        <begin position="394"/>
        <end position="415"/>
    </location>
</feature>
<feature type="transmembrane region" description="Helical" evidence="7">
    <location>
        <begin position="149"/>
        <end position="172"/>
    </location>
</feature>
<evidence type="ECO:0000313" key="9">
    <source>
        <dbReference type="EMBL" id="KAA9159412.1"/>
    </source>
</evidence>
<feature type="transmembrane region" description="Helical" evidence="7">
    <location>
        <begin position="108"/>
        <end position="128"/>
    </location>
</feature>
<dbReference type="PANTHER" id="PTHR43045">
    <property type="entry name" value="SHIKIMATE TRANSPORTER"/>
    <property type="match status" value="1"/>
</dbReference>
<keyword evidence="5 7" id="KW-1133">Transmembrane helix</keyword>
<dbReference type="CDD" id="cd17369">
    <property type="entry name" value="MFS_ShiA_like"/>
    <property type="match status" value="1"/>
</dbReference>
<feature type="transmembrane region" description="Helical" evidence="7">
    <location>
        <begin position="84"/>
        <end position="102"/>
    </location>
</feature>
<dbReference type="PROSITE" id="PS00217">
    <property type="entry name" value="SUGAR_TRANSPORT_2"/>
    <property type="match status" value="1"/>
</dbReference>
<feature type="domain" description="Major facilitator superfamily (MFS) profile" evidence="8">
    <location>
        <begin position="11"/>
        <end position="420"/>
    </location>
</feature>
<dbReference type="OrthoDB" id="8953821at2"/>
<dbReference type="PROSITE" id="PS50850">
    <property type="entry name" value="MFS"/>
    <property type="match status" value="1"/>
</dbReference>
<dbReference type="PANTHER" id="PTHR43045:SF2">
    <property type="entry name" value="INNER MEMBRANE METABOLITE TRANSPORT PROTEIN YHJE"/>
    <property type="match status" value="1"/>
</dbReference>
<dbReference type="SUPFAM" id="SSF103473">
    <property type="entry name" value="MFS general substrate transporter"/>
    <property type="match status" value="1"/>
</dbReference>
<dbReference type="InterPro" id="IPR036259">
    <property type="entry name" value="MFS_trans_sf"/>
</dbReference>
<protein>
    <submittedName>
        <fullName evidence="9">MHS family MFS transporter</fullName>
    </submittedName>
</protein>
<dbReference type="PROSITE" id="PS00216">
    <property type="entry name" value="SUGAR_TRANSPORT_1"/>
    <property type="match status" value="1"/>
</dbReference>
<name>A0A5N0V3A7_9PSEU</name>
<dbReference type="Gene3D" id="1.20.1250.20">
    <property type="entry name" value="MFS general substrate transporter like domains"/>
    <property type="match status" value="2"/>
</dbReference>
<organism evidence="9 10">
    <name type="scientific">Amycolatopsis acidicola</name>
    <dbReference type="NCBI Taxonomy" id="2596893"/>
    <lineage>
        <taxon>Bacteria</taxon>
        <taxon>Bacillati</taxon>
        <taxon>Actinomycetota</taxon>
        <taxon>Actinomycetes</taxon>
        <taxon>Pseudonocardiales</taxon>
        <taxon>Pseudonocardiaceae</taxon>
        <taxon>Amycolatopsis</taxon>
    </lineage>
</organism>
<comment type="caution">
    <text evidence="9">The sequence shown here is derived from an EMBL/GenBank/DDBJ whole genome shotgun (WGS) entry which is preliminary data.</text>
</comment>
<gene>
    <name evidence="9" type="ORF">FPZ12_020085</name>
</gene>
<dbReference type="Proteomes" id="UP000319769">
    <property type="component" value="Unassembled WGS sequence"/>
</dbReference>
<feature type="transmembrane region" description="Helical" evidence="7">
    <location>
        <begin position="368"/>
        <end position="388"/>
    </location>
</feature>
<keyword evidence="4 7" id="KW-0812">Transmembrane</keyword>
<dbReference type="InterPro" id="IPR011701">
    <property type="entry name" value="MFS"/>
</dbReference>
<dbReference type="GO" id="GO:0022857">
    <property type="term" value="F:transmembrane transporter activity"/>
    <property type="evidence" value="ECO:0007669"/>
    <property type="project" value="InterPro"/>
</dbReference>
<sequence>MHPTGTSLRRVAVATFTGTLIELYDFVIYATAAALVFPHLFFPALGSSAGTVASFATLGVAFVFRPIGGVLFGHIGDRLGRKSTLVATLLIMGVATACIGLLPPASRIGVAAPILLILLRLVQGIAAGGEWAGATLFAVEHAPAHKRGFWAMFPQIGGTFALALANATFLVTSVGMSNAAFLAYGWRIPFLISFLLVGIGLWVRLRIEETPSFTRQQRDAGSPALPFFEACRHQPREIIFAAGTGLMFFAFFYIGATYLASYATTTMHLSRIFVLTVGIAGGIAMPIGIVIGSALSDRWGRRPVIGTANAIAALWALAIAPLLTGGTGAAFAATICVTMLIAGIAYGPTGAFLPELFRTRYRYTGAGLAYNLAALFGAGIAPLAATSISSSFGLAGVGIFAAALCVVSTASTFALRETRHETLDPATAPRGSRQLTRLEDP</sequence>
<feature type="transmembrane region" description="Helical" evidence="7">
    <location>
        <begin position="12"/>
        <end position="37"/>
    </location>
</feature>
<evidence type="ECO:0000259" key="8">
    <source>
        <dbReference type="PROSITE" id="PS50850"/>
    </source>
</evidence>
<evidence type="ECO:0000256" key="1">
    <source>
        <dbReference type="ARBA" id="ARBA00004651"/>
    </source>
</evidence>
<dbReference type="AlphaFoldDB" id="A0A5N0V3A7"/>
<feature type="transmembrane region" description="Helical" evidence="7">
    <location>
        <begin position="304"/>
        <end position="323"/>
    </location>
</feature>
<dbReference type="Pfam" id="PF07690">
    <property type="entry name" value="MFS_1"/>
    <property type="match status" value="1"/>
</dbReference>
<keyword evidence="6 7" id="KW-0472">Membrane</keyword>
<evidence type="ECO:0000313" key="10">
    <source>
        <dbReference type="Proteomes" id="UP000319769"/>
    </source>
</evidence>
<feature type="transmembrane region" description="Helical" evidence="7">
    <location>
        <begin position="272"/>
        <end position="292"/>
    </location>
</feature>
<evidence type="ECO:0000256" key="5">
    <source>
        <dbReference type="ARBA" id="ARBA00022989"/>
    </source>
</evidence>
<dbReference type="GO" id="GO:0005886">
    <property type="term" value="C:plasma membrane"/>
    <property type="evidence" value="ECO:0007669"/>
    <property type="project" value="UniProtKB-SubCell"/>
</dbReference>
<feature type="transmembrane region" description="Helical" evidence="7">
    <location>
        <begin position="49"/>
        <end position="72"/>
    </location>
</feature>
<dbReference type="InterPro" id="IPR020846">
    <property type="entry name" value="MFS_dom"/>
</dbReference>
<feature type="transmembrane region" description="Helical" evidence="7">
    <location>
        <begin position="184"/>
        <end position="205"/>
    </location>
</feature>
<evidence type="ECO:0000256" key="2">
    <source>
        <dbReference type="ARBA" id="ARBA00022448"/>
    </source>
</evidence>
<evidence type="ECO:0000256" key="6">
    <source>
        <dbReference type="ARBA" id="ARBA00023136"/>
    </source>
</evidence>
<keyword evidence="2" id="KW-0813">Transport</keyword>
<feature type="transmembrane region" description="Helical" evidence="7">
    <location>
        <begin position="329"/>
        <end position="347"/>
    </location>
</feature>
<keyword evidence="10" id="KW-1185">Reference proteome</keyword>
<evidence type="ECO:0000256" key="3">
    <source>
        <dbReference type="ARBA" id="ARBA00022475"/>
    </source>
</evidence>
<keyword evidence="3" id="KW-1003">Cell membrane</keyword>